<dbReference type="Pfam" id="PF00026">
    <property type="entry name" value="Asp"/>
    <property type="match status" value="1"/>
</dbReference>
<evidence type="ECO:0000256" key="1">
    <source>
        <dbReference type="ARBA" id="ARBA00004609"/>
    </source>
</evidence>
<evidence type="ECO:0000256" key="5">
    <source>
        <dbReference type="ARBA" id="ARBA00022670"/>
    </source>
</evidence>
<organism evidence="19 20">
    <name type="scientific">Rasamsonia emersonii (strain ATCC 16479 / CBS 393.64 / IMI 116815)</name>
    <dbReference type="NCBI Taxonomy" id="1408163"/>
    <lineage>
        <taxon>Eukaryota</taxon>
        <taxon>Fungi</taxon>
        <taxon>Dikarya</taxon>
        <taxon>Ascomycota</taxon>
        <taxon>Pezizomycotina</taxon>
        <taxon>Eurotiomycetes</taxon>
        <taxon>Eurotiomycetidae</taxon>
        <taxon>Eurotiales</taxon>
        <taxon>Trichocomaceae</taxon>
        <taxon>Rasamsonia</taxon>
    </lineage>
</organism>
<accession>A0A0F4YJP2</accession>
<evidence type="ECO:0000256" key="10">
    <source>
        <dbReference type="ARBA" id="ARBA00023136"/>
    </source>
</evidence>
<keyword evidence="9" id="KW-0843">Virulence</keyword>
<name>A0A0F4YJP2_RASE3</name>
<dbReference type="FunFam" id="2.40.70.10:FF:000060">
    <property type="entry name" value="Aspartic-type endopeptidase ctsD"/>
    <property type="match status" value="1"/>
</dbReference>
<proteinExistence type="inferred from homology"/>
<dbReference type="PANTHER" id="PTHR47966">
    <property type="entry name" value="BETA-SITE APP-CLEAVING ENZYME, ISOFORM A-RELATED"/>
    <property type="match status" value="1"/>
</dbReference>
<feature type="active site" evidence="13">
    <location>
        <position position="303"/>
    </location>
</feature>
<dbReference type="SUPFAM" id="SSF50630">
    <property type="entry name" value="Acid proteases"/>
    <property type="match status" value="1"/>
</dbReference>
<evidence type="ECO:0000256" key="15">
    <source>
        <dbReference type="RuleBase" id="RU000454"/>
    </source>
</evidence>
<dbReference type="GO" id="GO:0004190">
    <property type="term" value="F:aspartic-type endopeptidase activity"/>
    <property type="evidence" value="ECO:0007669"/>
    <property type="project" value="UniProtKB-KW"/>
</dbReference>
<comment type="subcellular location">
    <subcellularLocation>
        <location evidence="1">Cell membrane</location>
        <topology evidence="1">Lipid-anchor</topology>
        <topology evidence="1">GPI-anchor</topology>
    </subcellularLocation>
</comment>
<dbReference type="AlphaFoldDB" id="A0A0F4YJP2"/>
<evidence type="ECO:0000256" key="16">
    <source>
        <dbReference type="SAM" id="MobiDB-lite"/>
    </source>
</evidence>
<keyword evidence="20" id="KW-1185">Reference proteome</keyword>
<evidence type="ECO:0000256" key="7">
    <source>
        <dbReference type="ARBA" id="ARBA00022750"/>
    </source>
</evidence>
<comment type="similarity">
    <text evidence="2 15">Belongs to the peptidase A1 family.</text>
</comment>
<feature type="region of interest" description="Disordered" evidence="16">
    <location>
        <begin position="410"/>
        <end position="460"/>
    </location>
</feature>
<dbReference type="RefSeq" id="XP_013324937.1">
    <property type="nucleotide sequence ID" value="XM_013469483.1"/>
</dbReference>
<dbReference type="CDD" id="cd05471">
    <property type="entry name" value="pepsin_like"/>
    <property type="match status" value="1"/>
</dbReference>
<dbReference type="EMBL" id="LASV01000468">
    <property type="protein sequence ID" value="KKA18325.1"/>
    <property type="molecule type" value="Genomic_DNA"/>
</dbReference>
<dbReference type="PROSITE" id="PS51767">
    <property type="entry name" value="PEPTIDASE_A1"/>
    <property type="match status" value="1"/>
</dbReference>
<evidence type="ECO:0000256" key="12">
    <source>
        <dbReference type="ARBA" id="ARBA00023288"/>
    </source>
</evidence>
<feature type="domain" description="Peptidase A1" evidence="18">
    <location>
        <begin position="102"/>
        <end position="409"/>
    </location>
</feature>
<keyword evidence="4" id="KW-0336">GPI-anchor</keyword>
<evidence type="ECO:0000256" key="17">
    <source>
        <dbReference type="SAM" id="SignalP"/>
    </source>
</evidence>
<dbReference type="OrthoDB" id="28208at2759"/>
<evidence type="ECO:0000256" key="14">
    <source>
        <dbReference type="PIRSR" id="PIRSR601461-2"/>
    </source>
</evidence>
<evidence type="ECO:0000256" key="6">
    <source>
        <dbReference type="ARBA" id="ARBA00022729"/>
    </source>
</evidence>
<evidence type="ECO:0000256" key="8">
    <source>
        <dbReference type="ARBA" id="ARBA00022801"/>
    </source>
</evidence>
<dbReference type="InterPro" id="IPR021109">
    <property type="entry name" value="Peptidase_aspartic_dom_sf"/>
</dbReference>
<dbReference type="InterPro" id="IPR033121">
    <property type="entry name" value="PEPTIDASE_A1"/>
</dbReference>
<evidence type="ECO:0000259" key="18">
    <source>
        <dbReference type="PROSITE" id="PS51767"/>
    </source>
</evidence>
<protein>
    <submittedName>
        <fullName evidence="19">Aspartic-type endopeptidase (CtsD)</fullName>
    </submittedName>
</protein>
<feature type="disulfide bond" evidence="14">
    <location>
        <begin position="133"/>
        <end position="138"/>
    </location>
</feature>
<keyword evidence="11" id="KW-0325">Glycoprotein</keyword>
<evidence type="ECO:0000256" key="13">
    <source>
        <dbReference type="PIRSR" id="PIRSR601461-1"/>
    </source>
</evidence>
<feature type="compositionally biased region" description="Low complexity" evidence="16">
    <location>
        <begin position="410"/>
        <end position="432"/>
    </location>
</feature>
<dbReference type="PANTHER" id="PTHR47966:SF75">
    <property type="entry name" value="ENDOPEPTIDASE (CTSD), PUTATIVE (AFU_ORTHOLOGUE AFUA_4G07040)-RELATED"/>
    <property type="match status" value="1"/>
</dbReference>
<gene>
    <name evidence="19" type="ORF">T310_7728</name>
</gene>
<dbReference type="Gene3D" id="2.40.70.10">
    <property type="entry name" value="Acid Proteases"/>
    <property type="match status" value="2"/>
</dbReference>
<reference evidence="19 20" key="1">
    <citation type="submission" date="2015-04" db="EMBL/GenBank/DDBJ databases">
        <authorList>
            <person name="Heijne W.H."/>
            <person name="Fedorova N.D."/>
            <person name="Nierman W.C."/>
            <person name="Vollebregt A.W."/>
            <person name="Zhao Z."/>
            <person name="Wu L."/>
            <person name="Kumar M."/>
            <person name="Stam H."/>
            <person name="van den Berg M.A."/>
            <person name="Pel H.J."/>
        </authorList>
    </citation>
    <scope>NUCLEOTIDE SEQUENCE [LARGE SCALE GENOMIC DNA]</scope>
    <source>
        <strain evidence="19 20">CBS 393.64</strain>
    </source>
</reference>
<comment type="caution">
    <text evidence="19">The sequence shown here is derived from an EMBL/GenBank/DDBJ whole genome shotgun (WGS) entry which is preliminary data.</text>
</comment>
<keyword evidence="7 15" id="KW-0064">Aspartyl protease</keyword>
<dbReference type="FunFam" id="2.40.70.10:FF:000085">
    <property type="entry name" value="Aspartic-type endopeptidase (CtsD), putative"/>
    <property type="match status" value="1"/>
</dbReference>
<keyword evidence="14" id="KW-1015">Disulfide bond</keyword>
<evidence type="ECO:0000256" key="9">
    <source>
        <dbReference type="ARBA" id="ARBA00023026"/>
    </source>
</evidence>
<feature type="compositionally biased region" description="Polar residues" evidence="16">
    <location>
        <begin position="441"/>
        <end position="460"/>
    </location>
</feature>
<evidence type="ECO:0000256" key="3">
    <source>
        <dbReference type="ARBA" id="ARBA00022475"/>
    </source>
</evidence>
<dbReference type="GO" id="GO:0005886">
    <property type="term" value="C:plasma membrane"/>
    <property type="evidence" value="ECO:0007669"/>
    <property type="project" value="UniProtKB-SubCell"/>
</dbReference>
<keyword evidence="5 15" id="KW-0645">Protease</keyword>
<dbReference type="InterPro" id="IPR034164">
    <property type="entry name" value="Pepsin-like_dom"/>
</dbReference>
<feature type="signal peptide" evidence="17">
    <location>
        <begin position="1"/>
        <end position="19"/>
    </location>
</feature>
<keyword evidence="6 17" id="KW-0732">Signal</keyword>
<evidence type="ECO:0000256" key="2">
    <source>
        <dbReference type="ARBA" id="ARBA00007447"/>
    </source>
</evidence>
<dbReference type="Proteomes" id="UP000053958">
    <property type="component" value="Unassembled WGS sequence"/>
</dbReference>
<dbReference type="PRINTS" id="PR00792">
    <property type="entry name" value="PEPSIN"/>
</dbReference>
<feature type="active site" evidence="13">
    <location>
        <position position="120"/>
    </location>
</feature>
<evidence type="ECO:0000313" key="20">
    <source>
        <dbReference type="Proteomes" id="UP000053958"/>
    </source>
</evidence>
<evidence type="ECO:0000256" key="4">
    <source>
        <dbReference type="ARBA" id="ARBA00022622"/>
    </source>
</evidence>
<dbReference type="MEROPS" id="A01.077"/>
<dbReference type="InterPro" id="IPR001969">
    <property type="entry name" value="Aspartic_peptidase_AS"/>
</dbReference>
<evidence type="ECO:0000256" key="11">
    <source>
        <dbReference type="ARBA" id="ARBA00023180"/>
    </source>
</evidence>
<dbReference type="InterPro" id="IPR001461">
    <property type="entry name" value="Aspartic_peptidase_A1"/>
</dbReference>
<sequence length="489" mass="51224">MYLSQCVLSAVLLSTGVSAFYPYHFNSQSSSGTSAINRITSRFFPYKLSIGSEDGGANLQTLPLKKVPKLRQRDNHYAVVMGNAPTVANSMAIDEDGHDYSYFSVVNFGSKNKEMWMLLDTGGTNTWVFGSDCTAQACEVHNTFGSGDSTSLKTTGTSFNVGYGTGTVEGVLANDTVSFAGFNLQLTFGLANNASDDFLNYPMDGILGLGRSDSSAIGTPTVMDVIADNKFLKSNVVGISLQRNSDGTKDGEITFGGVDTSKFRGDIVYTSTIPNNDRWEIPVQDAGVDGKACNFTGKSAIIDTGTSYILLPPADASAIHALIPGSSPAGENFNVPCKSTAEVQFTFSGITYSISPKDYVGSPDSSGTTCVSNIVGVQTFGPNDWLLGDVFLKNVYTVFDYDNNRIGFAGRPGSTAPTGTPTTSATTGTVSGNPTAAPASESGTGSTNATQTKESQTFKSAATTARIDSGVAIAALASMLCLSPIVSFL</sequence>
<keyword evidence="8 15" id="KW-0378">Hydrolase</keyword>
<keyword evidence="3" id="KW-1003">Cell membrane</keyword>
<keyword evidence="10" id="KW-0472">Membrane</keyword>
<keyword evidence="12" id="KW-0449">Lipoprotein</keyword>
<dbReference type="GeneID" id="25319994"/>
<dbReference type="GO" id="GO:0098552">
    <property type="term" value="C:side of membrane"/>
    <property type="evidence" value="ECO:0007669"/>
    <property type="project" value="UniProtKB-KW"/>
</dbReference>
<evidence type="ECO:0000313" key="19">
    <source>
        <dbReference type="EMBL" id="KKA18325.1"/>
    </source>
</evidence>
<dbReference type="STRING" id="1408163.A0A0F4YJP2"/>
<dbReference type="GO" id="GO:0006508">
    <property type="term" value="P:proteolysis"/>
    <property type="evidence" value="ECO:0007669"/>
    <property type="project" value="UniProtKB-KW"/>
</dbReference>
<dbReference type="PROSITE" id="PS00141">
    <property type="entry name" value="ASP_PROTEASE"/>
    <property type="match status" value="1"/>
</dbReference>
<feature type="chain" id="PRO_5002481793" evidence="17">
    <location>
        <begin position="20"/>
        <end position="489"/>
    </location>
</feature>